<dbReference type="InterPro" id="IPR013087">
    <property type="entry name" value="Znf_C2H2_type"/>
</dbReference>
<protein>
    <recommendedName>
        <fullName evidence="2">C2H2-type domain-containing protein</fullName>
    </recommendedName>
</protein>
<organism evidence="3 4">
    <name type="scientific">Dendrothele bispora (strain CBS 962.96)</name>
    <dbReference type="NCBI Taxonomy" id="1314807"/>
    <lineage>
        <taxon>Eukaryota</taxon>
        <taxon>Fungi</taxon>
        <taxon>Dikarya</taxon>
        <taxon>Basidiomycota</taxon>
        <taxon>Agaricomycotina</taxon>
        <taxon>Agaricomycetes</taxon>
        <taxon>Agaricomycetidae</taxon>
        <taxon>Agaricales</taxon>
        <taxon>Agaricales incertae sedis</taxon>
        <taxon>Dendrothele</taxon>
    </lineage>
</organism>
<dbReference type="EMBL" id="ML179099">
    <property type="protein sequence ID" value="THV00779.1"/>
    <property type="molecule type" value="Genomic_DNA"/>
</dbReference>
<feature type="compositionally biased region" description="Basic and acidic residues" evidence="1">
    <location>
        <begin position="442"/>
        <end position="454"/>
    </location>
</feature>
<reference evidence="3 4" key="1">
    <citation type="journal article" date="2019" name="Nat. Ecol. Evol.">
        <title>Megaphylogeny resolves global patterns of mushroom evolution.</title>
        <authorList>
            <person name="Varga T."/>
            <person name="Krizsan K."/>
            <person name="Foldi C."/>
            <person name="Dima B."/>
            <person name="Sanchez-Garcia M."/>
            <person name="Sanchez-Ramirez S."/>
            <person name="Szollosi G.J."/>
            <person name="Szarkandi J.G."/>
            <person name="Papp V."/>
            <person name="Albert L."/>
            <person name="Andreopoulos W."/>
            <person name="Angelini C."/>
            <person name="Antonin V."/>
            <person name="Barry K.W."/>
            <person name="Bougher N.L."/>
            <person name="Buchanan P."/>
            <person name="Buyck B."/>
            <person name="Bense V."/>
            <person name="Catcheside P."/>
            <person name="Chovatia M."/>
            <person name="Cooper J."/>
            <person name="Damon W."/>
            <person name="Desjardin D."/>
            <person name="Finy P."/>
            <person name="Geml J."/>
            <person name="Haridas S."/>
            <person name="Hughes K."/>
            <person name="Justo A."/>
            <person name="Karasinski D."/>
            <person name="Kautmanova I."/>
            <person name="Kiss B."/>
            <person name="Kocsube S."/>
            <person name="Kotiranta H."/>
            <person name="LaButti K.M."/>
            <person name="Lechner B.E."/>
            <person name="Liimatainen K."/>
            <person name="Lipzen A."/>
            <person name="Lukacs Z."/>
            <person name="Mihaltcheva S."/>
            <person name="Morgado L.N."/>
            <person name="Niskanen T."/>
            <person name="Noordeloos M.E."/>
            <person name="Ohm R.A."/>
            <person name="Ortiz-Santana B."/>
            <person name="Ovrebo C."/>
            <person name="Racz N."/>
            <person name="Riley R."/>
            <person name="Savchenko A."/>
            <person name="Shiryaev A."/>
            <person name="Soop K."/>
            <person name="Spirin V."/>
            <person name="Szebenyi C."/>
            <person name="Tomsovsky M."/>
            <person name="Tulloss R.E."/>
            <person name="Uehling J."/>
            <person name="Grigoriev I.V."/>
            <person name="Vagvolgyi C."/>
            <person name="Papp T."/>
            <person name="Martin F.M."/>
            <person name="Miettinen O."/>
            <person name="Hibbett D.S."/>
            <person name="Nagy L.G."/>
        </authorList>
    </citation>
    <scope>NUCLEOTIDE SEQUENCE [LARGE SCALE GENOMIC DNA]</scope>
    <source>
        <strain evidence="3 4">CBS 962.96</strain>
    </source>
</reference>
<evidence type="ECO:0000256" key="1">
    <source>
        <dbReference type="SAM" id="MobiDB-lite"/>
    </source>
</evidence>
<gene>
    <name evidence="3" type="ORF">K435DRAFT_854435</name>
</gene>
<dbReference type="Proteomes" id="UP000297245">
    <property type="component" value="Unassembled WGS sequence"/>
</dbReference>
<feature type="domain" description="C2H2-type" evidence="2">
    <location>
        <begin position="355"/>
        <end position="377"/>
    </location>
</feature>
<evidence type="ECO:0000259" key="2">
    <source>
        <dbReference type="SMART" id="SM00355"/>
    </source>
</evidence>
<keyword evidence="4" id="KW-1185">Reference proteome</keyword>
<proteinExistence type="predicted"/>
<name>A0A4S8MF64_DENBC</name>
<dbReference type="SMART" id="SM00355">
    <property type="entry name" value="ZnF_C2H2"/>
    <property type="match status" value="3"/>
</dbReference>
<sequence length="454" mass="50834">MSNLPFPTSDFTFQYQFPTNPSDQLQPQHPSSLFELSFNEHYPPTDFYQTPTPFLFPNPPFVIPTLSTSDTRWTQPPPAVTDTANSLWNGMIDPGLLALESHNRDGVLPSLPPHTTDLPVILQTALAYDHQALQNSARKRNFVDFLQSQVSGPQGPMYPFPDFEGSSMVTRAPRCANTITHDPGFAVPNSEWSGPGFSQSFASPELASSSSYLTEAGPSVAPIPAIDNLPPGPDGVPVFFDQALPEVLPCKFYILFTEYQKQFLFKTVDWDHMISSAGFGYEEDRLENKKGIAKIRSRIPPILPHRLWNPIRPAFPEGYHYPCPLCNEILPNATFSAVNQHLIRRHPTIKQSSRHTCEACGREASGEDFARHIMKTHFRYHASFCRLCGKTSSFWTVHMKDHVKTCKELKNLLKRMRAEGIPEGMLVPREDVQSPGAGGSGSKERPAKRVKRDA</sequence>
<evidence type="ECO:0000313" key="4">
    <source>
        <dbReference type="Proteomes" id="UP000297245"/>
    </source>
</evidence>
<feature type="region of interest" description="Disordered" evidence="1">
    <location>
        <begin position="426"/>
        <end position="454"/>
    </location>
</feature>
<feature type="domain" description="C2H2-type" evidence="2">
    <location>
        <begin position="321"/>
        <end position="346"/>
    </location>
</feature>
<feature type="domain" description="C2H2-type" evidence="2">
    <location>
        <begin position="383"/>
        <end position="402"/>
    </location>
</feature>
<accession>A0A4S8MF64</accession>
<evidence type="ECO:0000313" key="3">
    <source>
        <dbReference type="EMBL" id="THV00779.1"/>
    </source>
</evidence>
<dbReference type="AlphaFoldDB" id="A0A4S8MF64"/>